<evidence type="ECO:0000256" key="1">
    <source>
        <dbReference type="ARBA" id="ARBA00004571"/>
    </source>
</evidence>
<keyword evidence="7" id="KW-0732">Signal</keyword>
<dbReference type="Pfam" id="PF25183">
    <property type="entry name" value="OMP_b-brl_4"/>
    <property type="match status" value="1"/>
</dbReference>
<dbReference type="SUPFAM" id="SSF56935">
    <property type="entry name" value="Porins"/>
    <property type="match status" value="1"/>
</dbReference>
<dbReference type="PANTHER" id="PTHR30069:SF46">
    <property type="entry name" value="OAR PROTEIN"/>
    <property type="match status" value="1"/>
</dbReference>
<proteinExistence type="predicted"/>
<dbReference type="InterPro" id="IPR036942">
    <property type="entry name" value="Beta-barrel_TonB_sf"/>
</dbReference>
<evidence type="ECO:0000256" key="4">
    <source>
        <dbReference type="ARBA" id="ARBA00022692"/>
    </source>
</evidence>
<dbReference type="Gene3D" id="2.60.40.1120">
    <property type="entry name" value="Carboxypeptidase-like, regulatory domain"/>
    <property type="match status" value="1"/>
</dbReference>
<dbReference type="SUPFAM" id="SSF49464">
    <property type="entry name" value="Carboxypeptidase regulatory domain-like"/>
    <property type="match status" value="1"/>
</dbReference>
<keyword evidence="5" id="KW-0472">Membrane</keyword>
<feature type="chain" id="PRO_5009241034" evidence="7">
    <location>
        <begin position="24"/>
        <end position="1049"/>
    </location>
</feature>
<keyword evidence="2" id="KW-0813">Transport</keyword>
<dbReference type="GO" id="GO:0044718">
    <property type="term" value="P:siderophore transmembrane transport"/>
    <property type="evidence" value="ECO:0007669"/>
    <property type="project" value="TreeGrafter"/>
</dbReference>
<sequence>MRFSVERALALSCVVLSSSAAFAQSAQLSGLVRDAAHAVIPNATVSVENVDTHLRWQGETNGAGLYVVPSLEPGRYTVKVSASGFAPQQIDSVKLDVAGKVSLDVTLQAGGDSQIVTVNGGNVVMNTTDATVSTVIDSNFVNNIPLNGRSFQSLLTAVPGVALVPSSGPGVSGELTVNGQRTEGNYFTVDGVAANTGASPGTIGYGAGFGGQTPNETVLGTTQSLLSIDALQEFRATTSSYSAQYGRTPGGQFDIVSRAGTDLIHGTAYDYLRNEVLDANNTFNNRNKVGRLAERQNDFGGTVGGPIWLPHLYDGRSKSFFFFSYEGLRLRTPVAATLNGVPSASLRGDTTVNATLRSVLNAYPVPDAGTDRGNGLATYTAAYSSPSNLDSSSLRLDHSFSDRFRIFGRAAYTTSSISTRNSGNFAVLNASKGKTRLITLGATNVITPRFVNELRFNLTGNDADSAATLTNFGGATPLSLGGLPGYANPTQDSFIFNIFYDLHALTYVAPGATRQRQINVVDTLTASVGRHTLHFGFDYRRLLTSQSRPPLYEFAYVLSEAELRANTMTAIIGQKYSGAMRPTYENYSAFVQDEWKTTPRLSLSYGVRWDVNPAPHDDAGNDPFAVTSADPATLAVANKGTKLWQTRYGNVAPRFGIAYQAHQTPGHETILRLGGGLFYSLGAANASQGYGGLGSSATISTVGAAFPLTQTQVDTIPAPNIAAPYAANVYATNPKLSSPYSVQWNAAVEQGLGQSQTLKVTYVGSVGRQLYLSKQYLPYYLGNRNFSASSYLYLTTNGASADYHSLQVQFERRLSRGLQMLASYTWAHSLDDASNNLAVYTQLRGPSDFDVRNNFEMALTYEVPSGYRNAVANAVLSHWSFVSRTTARSGLPIDLIGYTTIGGGSGAQLNYHPNMVAGQPIYVQDSTVPSGRRINYNAFKAATTAAGGVTAYVEGNSGRNSVRGYDAVEQNLAVQRDFPIYHRAGILFRMEAFNLLNHAIYGSVYNNLATGATLFGTTSGTLNNQLGGLNSLYQTGGPRSLQAALKFHF</sequence>
<gene>
    <name evidence="9" type="ORF">SAMN05444167_0523</name>
</gene>
<organism evidence="9 10">
    <name type="scientific">Terriglobus roseus</name>
    <dbReference type="NCBI Taxonomy" id="392734"/>
    <lineage>
        <taxon>Bacteria</taxon>
        <taxon>Pseudomonadati</taxon>
        <taxon>Acidobacteriota</taxon>
        <taxon>Terriglobia</taxon>
        <taxon>Terriglobales</taxon>
        <taxon>Acidobacteriaceae</taxon>
        <taxon>Terriglobus</taxon>
    </lineage>
</organism>
<keyword evidence="3" id="KW-1134">Transmembrane beta strand</keyword>
<protein>
    <submittedName>
        <fullName evidence="9">TonB-dependent Receptor Plug Domain</fullName>
    </submittedName>
</protein>
<reference evidence="9 10" key="1">
    <citation type="submission" date="2016-10" db="EMBL/GenBank/DDBJ databases">
        <authorList>
            <person name="de Groot N.N."/>
        </authorList>
    </citation>
    <scope>NUCLEOTIDE SEQUENCE [LARGE SCALE GENOMIC DNA]</scope>
    <source>
        <strain evidence="9 10">GAS232</strain>
    </source>
</reference>
<comment type="subcellular location">
    <subcellularLocation>
        <location evidence="1">Cell outer membrane</location>
        <topology evidence="1">Multi-pass membrane protein</topology>
    </subcellularLocation>
</comment>
<evidence type="ECO:0000256" key="5">
    <source>
        <dbReference type="ARBA" id="ARBA00023136"/>
    </source>
</evidence>
<dbReference type="PANTHER" id="PTHR30069">
    <property type="entry name" value="TONB-DEPENDENT OUTER MEMBRANE RECEPTOR"/>
    <property type="match status" value="1"/>
</dbReference>
<keyword evidence="9" id="KW-0675">Receptor</keyword>
<dbReference type="InterPro" id="IPR057601">
    <property type="entry name" value="Oar-like_b-barrel"/>
</dbReference>
<evidence type="ECO:0000313" key="9">
    <source>
        <dbReference type="EMBL" id="SDE82051.1"/>
    </source>
</evidence>
<keyword evidence="4" id="KW-0812">Transmembrane</keyword>
<accession>A0A1G7G1P6</accession>
<dbReference type="AlphaFoldDB" id="A0A1G7G1P6"/>
<evidence type="ECO:0000256" key="7">
    <source>
        <dbReference type="SAM" id="SignalP"/>
    </source>
</evidence>
<evidence type="ECO:0000313" key="10">
    <source>
        <dbReference type="Proteomes" id="UP000182427"/>
    </source>
</evidence>
<dbReference type="Pfam" id="PF13620">
    <property type="entry name" value="CarboxypepD_reg"/>
    <property type="match status" value="1"/>
</dbReference>
<feature type="domain" description="TonB-dependent transporter Oar-like beta-barrel" evidence="8">
    <location>
        <begin position="256"/>
        <end position="1024"/>
    </location>
</feature>
<dbReference type="EMBL" id="LT629690">
    <property type="protein sequence ID" value="SDE82051.1"/>
    <property type="molecule type" value="Genomic_DNA"/>
</dbReference>
<dbReference type="InterPro" id="IPR008969">
    <property type="entry name" value="CarboxyPept-like_regulatory"/>
</dbReference>
<evidence type="ECO:0000259" key="8">
    <source>
        <dbReference type="Pfam" id="PF25183"/>
    </source>
</evidence>
<evidence type="ECO:0000256" key="2">
    <source>
        <dbReference type="ARBA" id="ARBA00022448"/>
    </source>
</evidence>
<evidence type="ECO:0000256" key="3">
    <source>
        <dbReference type="ARBA" id="ARBA00022452"/>
    </source>
</evidence>
<dbReference type="Proteomes" id="UP000182427">
    <property type="component" value="Chromosome I"/>
</dbReference>
<dbReference type="RefSeq" id="WP_083343771.1">
    <property type="nucleotide sequence ID" value="NZ_LT629690.1"/>
</dbReference>
<dbReference type="InterPro" id="IPR039426">
    <property type="entry name" value="TonB-dep_rcpt-like"/>
</dbReference>
<dbReference type="Gene3D" id="2.40.170.20">
    <property type="entry name" value="TonB-dependent receptor, beta-barrel domain"/>
    <property type="match status" value="1"/>
</dbReference>
<feature type="signal peptide" evidence="7">
    <location>
        <begin position="1"/>
        <end position="23"/>
    </location>
</feature>
<name>A0A1G7G1P6_9BACT</name>
<evidence type="ECO:0000256" key="6">
    <source>
        <dbReference type="ARBA" id="ARBA00023237"/>
    </source>
</evidence>
<dbReference type="GO" id="GO:0015344">
    <property type="term" value="F:siderophore uptake transmembrane transporter activity"/>
    <property type="evidence" value="ECO:0007669"/>
    <property type="project" value="TreeGrafter"/>
</dbReference>
<keyword evidence="6" id="KW-0998">Cell outer membrane</keyword>
<keyword evidence="10" id="KW-1185">Reference proteome</keyword>
<dbReference type="GO" id="GO:0009279">
    <property type="term" value="C:cell outer membrane"/>
    <property type="evidence" value="ECO:0007669"/>
    <property type="project" value="UniProtKB-SubCell"/>
</dbReference>